<name>A0A2T7PXW4_POMCA</name>
<evidence type="ECO:0000256" key="7">
    <source>
        <dbReference type="PROSITE-ProRule" id="PRU00239"/>
    </source>
</evidence>
<dbReference type="EMBL" id="PZQS01000001">
    <property type="protein sequence ID" value="PVD38263.1"/>
    <property type="molecule type" value="Genomic_DNA"/>
</dbReference>
<evidence type="ECO:0000256" key="1">
    <source>
        <dbReference type="ARBA" id="ARBA00007623"/>
    </source>
</evidence>
<feature type="active site" evidence="6 7">
    <location>
        <position position="239"/>
    </location>
</feature>
<keyword evidence="2 7" id="KW-0645">Protease</keyword>
<dbReference type="CDD" id="cd00214">
    <property type="entry name" value="Calpain_III"/>
    <property type="match status" value="1"/>
</dbReference>
<keyword evidence="3 7" id="KW-0378">Hydrolase</keyword>
<dbReference type="Gene3D" id="2.60.120.380">
    <property type="match status" value="1"/>
</dbReference>
<dbReference type="GO" id="GO:0006508">
    <property type="term" value="P:proteolysis"/>
    <property type="evidence" value="ECO:0007669"/>
    <property type="project" value="UniProtKB-KW"/>
</dbReference>
<dbReference type="Pfam" id="PF01067">
    <property type="entry name" value="Calpain_III"/>
    <property type="match status" value="1"/>
</dbReference>
<evidence type="ECO:0000313" key="11">
    <source>
        <dbReference type="EMBL" id="PVD38263.1"/>
    </source>
</evidence>
<sequence length="916" mass="105003">MPKDFHSLRAELRTAKSYFKDPDFPPDNRSLYFSGRVPENIGQVKWRRAKDIFKNPRFVVEGAQRHDLDQGSLGNCWFVAGAATLATSDKALFERVVPPDQDFDASYAGAFRFNFWWYGTWTEVIVDDYLPTDGRELIYCHNRERPDELWPPLLEKAYAKLRGCYEALDGGKLQDAMVDLTGGISEVISLEDKNKVTYELYDLLLCSFSMKSMLGAAIFRPEGSTESEVEMSNGLYMGHAYSITGFQQLKTSKSVVRLMRLRNPWGRGEWNGAWSDNSREMQSLPPDIRAEMDARSVDEGEFWMSFEDFVKNFQEIQLCHLQIDAMVEELRDNQNKQNWNVMVYHDEWIRGVTAGGCGNPPNERLYWSNPQFYLNLSKTDTVLSSRGECTIIISLMEKEIDKKTSIAIGFDVYKVTAETRPSATERKACPQERLEMAKRSGKYQFYREVTKRMVLPPGHYVIIPSTYLPNEEAKFMLRIFTEKFANSSVMEEKPDMSPILSPKDFVYDLFNKIAGSDSMLDAAELQTFLSAVSEEDIKKQVNFSVEQCRSLLPMMDESRTGRLGFNEAKKLWKEIKAYREVFLQFDRDKSNSVDTYELTNMFTKLGFPVARPVLTAIVRRYGDRDNRISLEDFIVIIFRLIELFSGGFIYTSVQSRFRERGARERGEVGGRWGRRNSTTTTTTTTTHHTTTTTTTPHTTTTPPHTTPPPPPPPHTSPYTLTRVSALSFSRRMIWLHEVKQRCRRISTLFGQNCKTAKAYFKDPDFPPDNRSLYFSGRVPENIGQVKWSERRILCVCVGKKSRKKEMEGKIQKGPRQANSQGGKRSQRELFKNPRFIVEGAQRHDLDQGYLVKGCLATATQVCQLKSLPGADVHPRWCQVITVFTTELIVFYAAAKCIPPVNARALARTHTQTWRCG</sequence>
<dbReference type="InterPro" id="IPR002048">
    <property type="entry name" value="EF_hand_dom"/>
</dbReference>
<evidence type="ECO:0000256" key="3">
    <source>
        <dbReference type="ARBA" id="ARBA00022801"/>
    </source>
</evidence>
<proteinExistence type="inferred from homology"/>
<dbReference type="PROSITE" id="PS50203">
    <property type="entry name" value="CALPAIN_CAT"/>
    <property type="match status" value="1"/>
</dbReference>
<dbReference type="SMART" id="SM00230">
    <property type="entry name" value="CysPc"/>
    <property type="match status" value="1"/>
</dbReference>
<dbReference type="Gene3D" id="3.90.70.10">
    <property type="entry name" value="Cysteine proteinases"/>
    <property type="match status" value="1"/>
</dbReference>
<accession>A0A2T7PXW4</accession>
<feature type="active site" evidence="6 7">
    <location>
        <position position="263"/>
    </location>
</feature>
<dbReference type="SUPFAM" id="SSF47473">
    <property type="entry name" value="EF-hand"/>
    <property type="match status" value="1"/>
</dbReference>
<feature type="domain" description="EF-hand" evidence="10">
    <location>
        <begin position="573"/>
        <end position="608"/>
    </location>
</feature>
<keyword evidence="5" id="KW-0106">Calcium</keyword>
<protein>
    <recommendedName>
        <fullName evidence="13">Calpain catalytic domain-containing protein</fullName>
    </recommendedName>
</protein>
<dbReference type="PANTHER" id="PTHR10183:SF433">
    <property type="entry name" value="CALPAIN-A-RELATED"/>
    <property type="match status" value="1"/>
</dbReference>
<dbReference type="InterPro" id="IPR033883">
    <property type="entry name" value="C2_III"/>
</dbReference>
<dbReference type="OrthoDB" id="424753at2759"/>
<evidence type="ECO:0000256" key="8">
    <source>
        <dbReference type="SAM" id="MobiDB-lite"/>
    </source>
</evidence>
<dbReference type="Proteomes" id="UP000245119">
    <property type="component" value="Linkage Group LG1"/>
</dbReference>
<dbReference type="GO" id="GO:0005509">
    <property type="term" value="F:calcium ion binding"/>
    <property type="evidence" value="ECO:0007669"/>
    <property type="project" value="InterPro"/>
</dbReference>
<dbReference type="Gene3D" id="1.10.238.10">
    <property type="entry name" value="EF-hand"/>
    <property type="match status" value="1"/>
</dbReference>
<evidence type="ECO:0000313" key="12">
    <source>
        <dbReference type="Proteomes" id="UP000245119"/>
    </source>
</evidence>
<dbReference type="GO" id="GO:0005737">
    <property type="term" value="C:cytoplasm"/>
    <property type="evidence" value="ECO:0007669"/>
    <property type="project" value="TreeGrafter"/>
</dbReference>
<evidence type="ECO:0000256" key="6">
    <source>
        <dbReference type="PIRSR" id="PIRSR622684-1"/>
    </source>
</evidence>
<dbReference type="InterPro" id="IPR036213">
    <property type="entry name" value="Calpain_III_sf"/>
</dbReference>
<feature type="compositionally biased region" description="Low complexity" evidence="8">
    <location>
        <begin position="678"/>
        <end position="703"/>
    </location>
</feature>
<dbReference type="InterPro" id="IPR022684">
    <property type="entry name" value="Calpain_cysteine_protease"/>
</dbReference>
<dbReference type="PROSITE" id="PS50222">
    <property type="entry name" value="EF_HAND_2"/>
    <property type="match status" value="1"/>
</dbReference>
<evidence type="ECO:0000259" key="9">
    <source>
        <dbReference type="PROSITE" id="PS50203"/>
    </source>
</evidence>
<organism evidence="11 12">
    <name type="scientific">Pomacea canaliculata</name>
    <name type="common">Golden apple snail</name>
    <dbReference type="NCBI Taxonomy" id="400727"/>
    <lineage>
        <taxon>Eukaryota</taxon>
        <taxon>Metazoa</taxon>
        <taxon>Spiralia</taxon>
        <taxon>Lophotrochozoa</taxon>
        <taxon>Mollusca</taxon>
        <taxon>Gastropoda</taxon>
        <taxon>Caenogastropoda</taxon>
        <taxon>Architaenioglossa</taxon>
        <taxon>Ampullarioidea</taxon>
        <taxon>Ampullariidae</taxon>
        <taxon>Pomacea</taxon>
    </lineage>
</organism>
<feature type="region of interest" description="Disordered" evidence="8">
    <location>
        <begin position="805"/>
        <end position="826"/>
    </location>
</feature>
<feature type="active site" evidence="6 7">
    <location>
        <position position="76"/>
    </location>
</feature>
<dbReference type="InterPro" id="IPR018247">
    <property type="entry name" value="EF_Hand_1_Ca_BS"/>
</dbReference>
<feature type="domain" description="Calpain catalytic" evidence="9">
    <location>
        <begin position="18"/>
        <end position="322"/>
    </location>
</feature>
<evidence type="ECO:0008006" key="13">
    <source>
        <dbReference type="Google" id="ProtNLM"/>
    </source>
</evidence>
<comment type="caution">
    <text evidence="11">The sequence shown here is derived from an EMBL/GenBank/DDBJ whole genome shotgun (WGS) entry which is preliminary data.</text>
</comment>
<dbReference type="InterPro" id="IPR011992">
    <property type="entry name" value="EF-hand-dom_pair"/>
</dbReference>
<dbReference type="PROSITE" id="PS00018">
    <property type="entry name" value="EF_HAND_1"/>
    <property type="match status" value="1"/>
</dbReference>
<evidence type="ECO:0000259" key="10">
    <source>
        <dbReference type="PROSITE" id="PS50222"/>
    </source>
</evidence>
<gene>
    <name evidence="11" type="ORF">C0Q70_00874</name>
</gene>
<keyword evidence="12" id="KW-1185">Reference proteome</keyword>
<feature type="compositionally biased region" description="Basic and acidic residues" evidence="8">
    <location>
        <begin position="659"/>
        <end position="668"/>
    </location>
</feature>
<feature type="compositionally biased region" description="Pro residues" evidence="8">
    <location>
        <begin position="704"/>
        <end position="715"/>
    </location>
</feature>
<dbReference type="CDD" id="cd00044">
    <property type="entry name" value="CysPc"/>
    <property type="match status" value="1"/>
</dbReference>
<evidence type="ECO:0000256" key="2">
    <source>
        <dbReference type="ARBA" id="ARBA00022670"/>
    </source>
</evidence>
<dbReference type="GO" id="GO:0004198">
    <property type="term" value="F:calcium-dependent cysteine-type endopeptidase activity"/>
    <property type="evidence" value="ECO:0007669"/>
    <property type="project" value="InterPro"/>
</dbReference>
<dbReference type="InterPro" id="IPR038765">
    <property type="entry name" value="Papain-like_cys_pep_sf"/>
</dbReference>
<comment type="similarity">
    <text evidence="1">Belongs to the peptidase C2 family.</text>
</comment>
<dbReference type="SMART" id="SM00720">
    <property type="entry name" value="calpain_III"/>
    <property type="match status" value="1"/>
</dbReference>
<dbReference type="PANTHER" id="PTHR10183">
    <property type="entry name" value="CALPAIN"/>
    <property type="match status" value="1"/>
</dbReference>
<dbReference type="PRINTS" id="PR00704">
    <property type="entry name" value="CALPAIN"/>
</dbReference>
<dbReference type="PROSITE" id="PS00139">
    <property type="entry name" value="THIOL_PROTEASE_CYS"/>
    <property type="match status" value="1"/>
</dbReference>
<dbReference type="AlphaFoldDB" id="A0A2T7PXW4"/>
<keyword evidence="4 7" id="KW-0788">Thiol protease</keyword>
<evidence type="ECO:0000256" key="4">
    <source>
        <dbReference type="ARBA" id="ARBA00022807"/>
    </source>
</evidence>
<dbReference type="InterPro" id="IPR001300">
    <property type="entry name" value="Peptidase_C2_calpain_cat"/>
</dbReference>
<reference evidence="11 12" key="1">
    <citation type="submission" date="2018-04" db="EMBL/GenBank/DDBJ databases">
        <title>The genome of golden apple snail Pomacea canaliculata provides insight into stress tolerance and invasive adaptation.</title>
        <authorList>
            <person name="Liu C."/>
            <person name="Liu B."/>
            <person name="Ren Y."/>
            <person name="Zhang Y."/>
            <person name="Wang H."/>
            <person name="Li S."/>
            <person name="Jiang F."/>
            <person name="Yin L."/>
            <person name="Zhang G."/>
            <person name="Qian W."/>
            <person name="Fan W."/>
        </authorList>
    </citation>
    <scope>NUCLEOTIDE SEQUENCE [LARGE SCALE GENOMIC DNA]</scope>
    <source>
        <strain evidence="11">SZHN2017</strain>
        <tissue evidence="11">Muscle</tissue>
    </source>
</reference>
<evidence type="ECO:0000256" key="5">
    <source>
        <dbReference type="ARBA" id="ARBA00022837"/>
    </source>
</evidence>
<dbReference type="InterPro" id="IPR022682">
    <property type="entry name" value="Calpain_domain_III"/>
</dbReference>
<dbReference type="SUPFAM" id="SSF49758">
    <property type="entry name" value="Calpain large subunit, middle domain (domain III)"/>
    <property type="match status" value="1"/>
</dbReference>
<dbReference type="FunFam" id="3.90.70.10:FF:000001">
    <property type="entry name" value="Calpain-1 catalytic subunit"/>
    <property type="match status" value="1"/>
</dbReference>
<dbReference type="InterPro" id="IPR022683">
    <property type="entry name" value="Calpain_III"/>
</dbReference>
<dbReference type="Pfam" id="PF00648">
    <property type="entry name" value="Peptidase_C2"/>
    <property type="match status" value="1"/>
</dbReference>
<dbReference type="InterPro" id="IPR000169">
    <property type="entry name" value="Pept_cys_AS"/>
</dbReference>
<dbReference type="SUPFAM" id="SSF54001">
    <property type="entry name" value="Cysteine proteinases"/>
    <property type="match status" value="2"/>
</dbReference>
<dbReference type="STRING" id="400727.A0A2T7PXW4"/>
<feature type="region of interest" description="Disordered" evidence="8">
    <location>
        <begin position="659"/>
        <end position="717"/>
    </location>
</feature>